<dbReference type="InterPro" id="IPR037171">
    <property type="entry name" value="NagB/RpiA_transferase-like"/>
</dbReference>
<dbReference type="Proteomes" id="UP001208935">
    <property type="component" value="Unassembled WGS sequence"/>
</dbReference>
<dbReference type="InterPro" id="IPR006148">
    <property type="entry name" value="Glc/Gal-6P_isomerase"/>
</dbReference>
<dbReference type="GeneID" id="77320590"/>
<dbReference type="PANTHER" id="PTHR11280">
    <property type="entry name" value="GLUCOSAMINE-6-PHOSPHATE ISOMERASE"/>
    <property type="match status" value="1"/>
</dbReference>
<comment type="caution">
    <text evidence="2">The sequence shown here is derived from an EMBL/GenBank/DDBJ whole genome shotgun (WGS) entry which is preliminary data.</text>
</comment>
<dbReference type="CDD" id="cd01399">
    <property type="entry name" value="GlcN6P_deaminase"/>
    <property type="match status" value="1"/>
</dbReference>
<proteinExistence type="predicted"/>
<evidence type="ECO:0000313" key="3">
    <source>
        <dbReference type="Proteomes" id="UP001208935"/>
    </source>
</evidence>
<keyword evidence="3" id="KW-1185">Reference proteome</keyword>
<reference evidence="3" key="1">
    <citation type="submission" date="2023-07" db="EMBL/GenBank/DDBJ databases">
        <title>Verminephrobacter genomes.</title>
        <authorList>
            <person name="Lund M.B."/>
        </authorList>
    </citation>
    <scope>NUCLEOTIDE SEQUENCE [LARGE SCALE GENOMIC DNA]</scope>
    <source>
        <strain evidence="3">AtM5-05</strain>
    </source>
</reference>
<name>A0ABT3KWS0_9BURK</name>
<feature type="domain" description="Glucosamine/galactosamine-6-phosphate isomerase" evidence="1">
    <location>
        <begin position="8"/>
        <end position="230"/>
    </location>
</feature>
<sequence>MKVEILQDKQALGRAAARAGADALRQALAEKPEAGVIVATGASQFEMLDALVQERGIAWPRVSIFHLDEYVGLPPSHPASFRNYLQTRLLARLPTPKAFVAIDGTARSIPDEISRLNGFIKIHEIAVCFAGIGENCHLAFNDPPADFETRSPFILVNLDEACRRQQATEGWFPALDAVPRCAITMSVQQIAQSRKIILSVPDARKAAAVSAAIEGPITQDSPASFLRTHADCTLYLDPHSASLLQHTERRGPWQGE</sequence>
<dbReference type="RefSeq" id="WP_265257899.1">
    <property type="nucleotide sequence ID" value="NZ_QZCV01000002.1"/>
</dbReference>
<dbReference type="SUPFAM" id="SSF100950">
    <property type="entry name" value="NagB/RpiA/CoA transferase-like"/>
    <property type="match status" value="1"/>
</dbReference>
<dbReference type="InterPro" id="IPR004547">
    <property type="entry name" value="Glucosamine6P_isomerase"/>
</dbReference>
<dbReference type="Pfam" id="PF01182">
    <property type="entry name" value="Glucosamine_iso"/>
    <property type="match status" value="1"/>
</dbReference>
<organism evidence="2 3">
    <name type="scientific">Verminephrobacter aporrectodeae subsp. tuberculatae</name>
    <dbReference type="NCBI Taxonomy" id="1110392"/>
    <lineage>
        <taxon>Bacteria</taxon>
        <taxon>Pseudomonadati</taxon>
        <taxon>Pseudomonadota</taxon>
        <taxon>Betaproteobacteria</taxon>
        <taxon>Burkholderiales</taxon>
        <taxon>Comamonadaceae</taxon>
        <taxon>Verminephrobacter</taxon>
    </lineage>
</organism>
<gene>
    <name evidence="2" type="ORF">D5039_14695</name>
</gene>
<evidence type="ECO:0000313" key="2">
    <source>
        <dbReference type="EMBL" id="MCW5322354.1"/>
    </source>
</evidence>
<dbReference type="EMBL" id="QZCW01000002">
    <property type="protein sequence ID" value="MCW5322354.1"/>
    <property type="molecule type" value="Genomic_DNA"/>
</dbReference>
<accession>A0ABT3KWS0</accession>
<dbReference type="PANTHER" id="PTHR11280:SF6">
    <property type="entry name" value="GLUCOSAMINE-6-PHOSPHATE ISOMERASE NAGB"/>
    <property type="match status" value="1"/>
</dbReference>
<dbReference type="Gene3D" id="3.40.50.1360">
    <property type="match status" value="1"/>
</dbReference>
<evidence type="ECO:0000259" key="1">
    <source>
        <dbReference type="Pfam" id="PF01182"/>
    </source>
</evidence>
<protein>
    <submittedName>
        <fullName evidence="2">Glucosamine-6-phosphate deaminase</fullName>
    </submittedName>
</protein>